<dbReference type="Proteomes" id="UP000296455">
    <property type="component" value="Segment"/>
</dbReference>
<accession>A0A4D5ZD34</accession>
<keyword evidence="2" id="KW-1185">Reference proteome</keyword>
<evidence type="ECO:0000313" key="1">
    <source>
        <dbReference type="EMBL" id="QBX06609.1"/>
    </source>
</evidence>
<protein>
    <submittedName>
        <fullName evidence="1">Uncharacterized protein</fullName>
    </submittedName>
</protein>
<gene>
    <name evidence="1" type="ORF">BcepSaruman_196</name>
</gene>
<dbReference type="EMBL" id="MK552140">
    <property type="protein sequence ID" value="QBX06609.1"/>
    <property type="molecule type" value="Genomic_DNA"/>
</dbReference>
<evidence type="ECO:0000313" key="2">
    <source>
        <dbReference type="Proteomes" id="UP000296455"/>
    </source>
</evidence>
<sequence>MRKPKLKVPVFVDRENRVLTIDSRVKTYLRPLSKGISQKGTVVAIGRFISIKIDGAREVREYTVEEAAEKLILTGMKKKEVRYSDEVYREEKAKVGIEINSSGISVFVYHSHSMMTINIESEDMGRALDGVRGRAEARVRTYSAVSE</sequence>
<proteinExistence type="predicted"/>
<name>A0A4D5ZD34_9CAUD</name>
<organism evidence="1 2">
    <name type="scientific">Burkholderia phage BcepSaruman</name>
    <dbReference type="NCBI Taxonomy" id="2530032"/>
    <lineage>
        <taxon>Viruses</taxon>
        <taxon>Duplodnaviria</taxon>
        <taxon>Heunggongvirae</taxon>
        <taxon>Uroviricota</taxon>
        <taxon>Caudoviricetes</taxon>
        <taxon>Sarumanvirus</taxon>
        <taxon>Sarumanvirus bcepsaruman</taxon>
    </lineage>
</organism>
<reference evidence="1 2" key="1">
    <citation type="submission" date="2019-02" db="EMBL/GenBank/DDBJ databases">
        <title>Complete genome sequence of Burkholderia cenocepacia phage BcepSaruman.</title>
        <authorList>
            <person name="Park K."/>
            <person name="Liu M."/>
            <person name="Gill J."/>
        </authorList>
    </citation>
    <scope>NUCLEOTIDE SEQUENCE [LARGE SCALE GENOMIC DNA]</scope>
</reference>